<dbReference type="EMBL" id="JAIWYP010000005">
    <property type="protein sequence ID" value="KAH3816449.1"/>
    <property type="molecule type" value="Genomic_DNA"/>
</dbReference>
<dbReference type="Pfam" id="PF23106">
    <property type="entry name" value="EGF_Teneurin"/>
    <property type="match status" value="1"/>
</dbReference>
<keyword evidence="4" id="KW-1185">Reference proteome</keyword>
<dbReference type="AlphaFoldDB" id="A0A9D4GJA4"/>
<evidence type="ECO:0000259" key="1">
    <source>
        <dbReference type="PROSITE" id="PS00022"/>
    </source>
</evidence>
<gene>
    <name evidence="3" type="ORF">DPMN_117965</name>
</gene>
<organism evidence="3 4">
    <name type="scientific">Dreissena polymorpha</name>
    <name type="common">Zebra mussel</name>
    <name type="synonym">Mytilus polymorpha</name>
    <dbReference type="NCBI Taxonomy" id="45954"/>
    <lineage>
        <taxon>Eukaryota</taxon>
        <taxon>Metazoa</taxon>
        <taxon>Spiralia</taxon>
        <taxon>Lophotrochozoa</taxon>
        <taxon>Mollusca</taxon>
        <taxon>Bivalvia</taxon>
        <taxon>Autobranchia</taxon>
        <taxon>Heteroconchia</taxon>
        <taxon>Euheterodonta</taxon>
        <taxon>Imparidentia</taxon>
        <taxon>Neoheterodontei</taxon>
        <taxon>Myida</taxon>
        <taxon>Dreissenoidea</taxon>
        <taxon>Dreissenidae</taxon>
        <taxon>Dreissena</taxon>
    </lineage>
</organism>
<accession>A0A9D4GJA4</accession>
<dbReference type="PROSITE" id="PS01186">
    <property type="entry name" value="EGF_2"/>
    <property type="match status" value="1"/>
</dbReference>
<evidence type="ECO:0000313" key="4">
    <source>
        <dbReference type="Proteomes" id="UP000828390"/>
    </source>
</evidence>
<dbReference type="Proteomes" id="UP000828390">
    <property type="component" value="Unassembled WGS sequence"/>
</dbReference>
<dbReference type="SUPFAM" id="SSF57196">
    <property type="entry name" value="EGF/Laminin"/>
    <property type="match status" value="1"/>
</dbReference>
<protein>
    <recommendedName>
        <fullName evidence="1 2">EGF-like domain-containing protein</fullName>
    </recommendedName>
</protein>
<reference evidence="3" key="2">
    <citation type="submission" date="2020-11" db="EMBL/GenBank/DDBJ databases">
        <authorList>
            <person name="McCartney M.A."/>
            <person name="Auch B."/>
            <person name="Kono T."/>
            <person name="Mallez S."/>
            <person name="Becker A."/>
            <person name="Gohl D.M."/>
            <person name="Silverstein K.A.T."/>
            <person name="Koren S."/>
            <person name="Bechman K.B."/>
            <person name="Herman A."/>
            <person name="Abrahante J.E."/>
            <person name="Garbe J."/>
        </authorList>
    </citation>
    <scope>NUCLEOTIDE SEQUENCE</scope>
    <source>
        <strain evidence="3">Duluth1</strain>
        <tissue evidence="3">Whole animal</tissue>
    </source>
</reference>
<proteinExistence type="predicted"/>
<dbReference type="InterPro" id="IPR000742">
    <property type="entry name" value="EGF"/>
</dbReference>
<dbReference type="Gene3D" id="2.10.25.10">
    <property type="entry name" value="Laminin"/>
    <property type="match status" value="1"/>
</dbReference>
<comment type="caution">
    <text evidence="3">The sequence shown here is derived from an EMBL/GenBank/DDBJ whole genome shotgun (WGS) entry which is preliminary data.</text>
</comment>
<dbReference type="PROSITE" id="PS00022">
    <property type="entry name" value="EGF_1"/>
    <property type="match status" value="1"/>
</dbReference>
<evidence type="ECO:0000313" key="3">
    <source>
        <dbReference type="EMBL" id="KAH3816449.1"/>
    </source>
</evidence>
<feature type="domain" description="EGF-like" evidence="1 2">
    <location>
        <begin position="50"/>
        <end position="61"/>
    </location>
</feature>
<reference evidence="3" key="1">
    <citation type="journal article" date="2019" name="bioRxiv">
        <title>The Genome of the Zebra Mussel, Dreissena polymorpha: A Resource for Invasive Species Research.</title>
        <authorList>
            <person name="McCartney M.A."/>
            <person name="Auch B."/>
            <person name="Kono T."/>
            <person name="Mallez S."/>
            <person name="Zhang Y."/>
            <person name="Obille A."/>
            <person name="Becker A."/>
            <person name="Abrahante J.E."/>
            <person name="Garbe J."/>
            <person name="Badalamenti J.P."/>
            <person name="Herman A."/>
            <person name="Mangelson H."/>
            <person name="Liachko I."/>
            <person name="Sullivan S."/>
            <person name="Sone E.D."/>
            <person name="Koren S."/>
            <person name="Silverstein K.A.T."/>
            <person name="Beckman K.B."/>
            <person name="Gohl D.M."/>
        </authorList>
    </citation>
    <scope>NUCLEOTIDE SEQUENCE</scope>
    <source>
        <strain evidence="3">Duluth1</strain>
        <tissue evidence="3">Whole animal</tissue>
    </source>
</reference>
<name>A0A9D4GJA4_DREPO</name>
<evidence type="ECO:0000259" key="2">
    <source>
        <dbReference type="PROSITE" id="PS01186"/>
    </source>
</evidence>
<sequence>MGPGCENICDATHGTQSPMNSGNCLCDGCYTGKGCNIECDGHGKCVNGACQCKVGWRGSKCEVPGCPGNETDCTQHGVCNTALHECVCTPGMW</sequence>